<gene>
    <name evidence="5" type="ORF">I5803_18525</name>
</gene>
<proteinExistence type="predicted"/>
<evidence type="ECO:0000256" key="2">
    <source>
        <dbReference type="ARBA" id="ARBA00023136"/>
    </source>
</evidence>
<reference evidence="5" key="1">
    <citation type="submission" date="2020-11" db="EMBL/GenBank/DDBJ databases">
        <title>Bacterial whole genome sequence for Caenimonas sp. DR4.4.</title>
        <authorList>
            <person name="Le V."/>
            <person name="Ko S.-R."/>
            <person name="Ahn C.-Y."/>
            <person name="Oh H.-M."/>
        </authorList>
    </citation>
    <scope>NUCLEOTIDE SEQUENCE</scope>
    <source>
        <strain evidence="5">DR4.4</strain>
    </source>
</reference>
<evidence type="ECO:0000256" key="1">
    <source>
        <dbReference type="ARBA" id="ARBA00004370"/>
    </source>
</evidence>
<keyword evidence="2" id="KW-0472">Membrane</keyword>
<dbReference type="PANTHER" id="PTHR35603:SF2">
    <property type="entry name" value="OUTER MEMBRANE LIPOPROTEIN"/>
    <property type="match status" value="1"/>
</dbReference>
<keyword evidence="6" id="KW-1185">Reference proteome</keyword>
<evidence type="ECO:0000256" key="3">
    <source>
        <dbReference type="SAM" id="SignalP"/>
    </source>
</evidence>
<dbReference type="Proteomes" id="UP000651050">
    <property type="component" value="Unassembled WGS sequence"/>
</dbReference>
<accession>A0A931MIS1</accession>
<dbReference type="InterPro" id="IPR008816">
    <property type="entry name" value="Gly_zipper_2TM_dom"/>
</dbReference>
<dbReference type="RefSeq" id="WP_196987794.1">
    <property type="nucleotide sequence ID" value="NZ_JADWYS010000001.1"/>
</dbReference>
<organism evidence="5 6">
    <name type="scientific">Caenimonas aquaedulcis</name>
    <dbReference type="NCBI Taxonomy" id="2793270"/>
    <lineage>
        <taxon>Bacteria</taxon>
        <taxon>Pseudomonadati</taxon>
        <taxon>Pseudomonadota</taxon>
        <taxon>Betaproteobacteria</taxon>
        <taxon>Burkholderiales</taxon>
        <taxon>Comamonadaceae</taxon>
        <taxon>Caenimonas</taxon>
    </lineage>
</organism>
<evidence type="ECO:0000313" key="5">
    <source>
        <dbReference type="EMBL" id="MBG9390033.1"/>
    </source>
</evidence>
<keyword evidence="3" id="KW-0732">Signal</keyword>
<sequence>MKKAVLFSAIGVLAASFGQVAGAQESGRVVSSTPVIQQVAVPRQVCGAQPVAQGSGGGAVVGAIVGGLLGNTIGHGMGRAAATGIGAVAGAGIGSSVGSNTQYAQQCTTQTTYENRTVGYNVVYEYGGKQYTTQMAYDPGQNVNLQVTPVGGNAQGVITAPPLGQNQAGTAQPAMAAPSGQPVAVIVPTQMAYPVTYAAPYYYGGYGYAPSYYYPPVSLSLGFGYSRGWGGGWGGHHHHGHWR</sequence>
<evidence type="ECO:0000313" key="6">
    <source>
        <dbReference type="Proteomes" id="UP000651050"/>
    </source>
</evidence>
<dbReference type="PANTHER" id="PTHR35603">
    <property type="match status" value="1"/>
</dbReference>
<dbReference type="GO" id="GO:0019867">
    <property type="term" value="C:outer membrane"/>
    <property type="evidence" value="ECO:0007669"/>
    <property type="project" value="InterPro"/>
</dbReference>
<feature type="chain" id="PRO_5037219875" description="Glycine zipper 2TM domain-containing protein" evidence="3">
    <location>
        <begin position="24"/>
        <end position="243"/>
    </location>
</feature>
<feature type="signal peptide" evidence="3">
    <location>
        <begin position="1"/>
        <end position="23"/>
    </location>
</feature>
<protein>
    <recommendedName>
        <fullName evidence="4">Glycine zipper 2TM domain-containing protein</fullName>
    </recommendedName>
</protein>
<dbReference type="EMBL" id="JADWYS010000001">
    <property type="protein sequence ID" value="MBG9390033.1"/>
    <property type="molecule type" value="Genomic_DNA"/>
</dbReference>
<evidence type="ECO:0000259" key="4">
    <source>
        <dbReference type="Pfam" id="PF05433"/>
    </source>
</evidence>
<comment type="subcellular location">
    <subcellularLocation>
        <location evidence="1">Membrane</location>
    </subcellularLocation>
</comment>
<dbReference type="Pfam" id="PF05433">
    <property type="entry name" value="Rick_17kDa_Anti"/>
    <property type="match status" value="1"/>
</dbReference>
<dbReference type="AlphaFoldDB" id="A0A931MIS1"/>
<feature type="domain" description="Glycine zipper 2TM" evidence="4">
    <location>
        <begin position="57"/>
        <end position="98"/>
    </location>
</feature>
<comment type="caution">
    <text evidence="5">The sequence shown here is derived from an EMBL/GenBank/DDBJ whole genome shotgun (WGS) entry which is preliminary data.</text>
</comment>
<name>A0A931MIS1_9BURK</name>
<dbReference type="InterPro" id="IPR051407">
    <property type="entry name" value="Bact_OM_lipoprot/Surf_antigen"/>
</dbReference>